<keyword evidence="7 12" id="KW-0067">ATP-binding</keyword>
<dbReference type="GO" id="GO:0009252">
    <property type="term" value="P:peptidoglycan biosynthetic process"/>
    <property type="evidence" value="ECO:0007669"/>
    <property type="project" value="UniProtKB-UniRule"/>
</dbReference>
<feature type="binding site" evidence="12">
    <location>
        <position position="231"/>
    </location>
    <ligand>
        <name>UDP-N-acetyl-alpha-D-muramoyl-L-alanyl-D-glutamate</name>
        <dbReference type="ChEBI" id="CHEBI:83900"/>
    </ligand>
</feature>
<evidence type="ECO:0000256" key="4">
    <source>
        <dbReference type="ARBA" id="ARBA00022598"/>
    </source>
</evidence>
<dbReference type="InterPro" id="IPR018109">
    <property type="entry name" value="Folylpolyglutamate_synth_CS"/>
</dbReference>
<dbReference type="InterPro" id="IPR036615">
    <property type="entry name" value="Mur_ligase_C_dom_sf"/>
</dbReference>
<dbReference type="AlphaFoldDB" id="U2RF89"/>
<dbReference type="InterPro" id="IPR005761">
    <property type="entry name" value="UDP-N-AcMur-Glu-dNH2Pim_ligase"/>
</dbReference>
<evidence type="ECO:0000256" key="12">
    <source>
        <dbReference type="HAMAP-Rule" id="MF_00208"/>
    </source>
</evidence>
<dbReference type="NCBIfam" id="NF001126">
    <property type="entry name" value="PRK00139.1-4"/>
    <property type="match status" value="1"/>
</dbReference>
<feature type="domain" description="Mur ligase C-terminal" evidence="15">
    <location>
        <begin position="410"/>
        <end position="537"/>
    </location>
</feature>
<feature type="modified residue" description="N6-carboxylysine" evidence="12">
    <location>
        <position position="273"/>
    </location>
</feature>
<comment type="pathway">
    <text evidence="1 12 13">Cell wall biogenesis; peptidoglycan biosynthesis.</text>
</comment>
<dbReference type="HOGENOM" id="CLU_022291_4_1_9"/>
<dbReference type="Gene3D" id="3.40.1190.10">
    <property type="entry name" value="Mur-like, catalytic domain"/>
    <property type="match status" value="1"/>
</dbReference>
<dbReference type="InterPro" id="IPR004101">
    <property type="entry name" value="Mur_ligase_C"/>
</dbReference>
<dbReference type="NCBIfam" id="TIGR01085">
    <property type="entry name" value="murE"/>
    <property type="match status" value="1"/>
</dbReference>
<evidence type="ECO:0000259" key="16">
    <source>
        <dbReference type="Pfam" id="PF08245"/>
    </source>
</evidence>
<evidence type="ECO:0000256" key="6">
    <source>
        <dbReference type="ARBA" id="ARBA00022741"/>
    </source>
</evidence>
<dbReference type="EC" id="6.3.2.13" evidence="12"/>
<keyword evidence="18" id="KW-1185">Reference proteome</keyword>
<feature type="binding site" evidence="12">
    <location>
        <position position="49"/>
    </location>
    <ligand>
        <name>UDP-N-acetyl-alpha-D-muramoyl-L-alanyl-D-glutamate</name>
        <dbReference type="ChEBI" id="CHEBI:83900"/>
    </ligand>
</feature>
<keyword evidence="8 12" id="KW-0133">Cell shape</keyword>
<feature type="binding site" evidence="12">
    <location>
        <position position="535"/>
    </location>
    <ligand>
        <name>meso-2,6-diaminopimelate</name>
        <dbReference type="ChEBI" id="CHEBI:57791"/>
    </ligand>
</feature>
<dbReference type="SUPFAM" id="SSF53623">
    <property type="entry name" value="MurD-like peptide ligases, catalytic domain"/>
    <property type="match status" value="1"/>
</dbReference>
<feature type="binding site" evidence="12">
    <location>
        <position position="459"/>
    </location>
    <ligand>
        <name>meso-2,6-diaminopimelate</name>
        <dbReference type="ChEBI" id="CHEBI:57791"/>
    </ligand>
</feature>
<dbReference type="PANTHER" id="PTHR23135:SF4">
    <property type="entry name" value="UDP-N-ACETYLMURAMOYL-L-ALANYL-D-GLUTAMATE--2,6-DIAMINOPIMELATE LIGASE MURE HOMOLOG, CHLOROPLASTIC"/>
    <property type="match status" value="1"/>
</dbReference>
<comment type="similarity">
    <text evidence="2 12">Belongs to the MurCDEF family. MurE subfamily.</text>
</comment>
<comment type="PTM">
    <text evidence="12">Carboxylation is probably crucial for Mg(2+) binding and, consequently, for the gamma-phosphate positioning of ATP.</text>
</comment>
<dbReference type="Gene3D" id="3.90.190.20">
    <property type="entry name" value="Mur ligase, C-terminal domain"/>
    <property type="match status" value="1"/>
</dbReference>
<evidence type="ECO:0000256" key="2">
    <source>
        <dbReference type="ARBA" id="ARBA00005898"/>
    </source>
</evidence>
<dbReference type="SUPFAM" id="SSF53244">
    <property type="entry name" value="MurD-like peptide ligases, peptide-binding domain"/>
    <property type="match status" value="1"/>
</dbReference>
<evidence type="ECO:0000259" key="14">
    <source>
        <dbReference type="Pfam" id="PF01225"/>
    </source>
</evidence>
<proteinExistence type="inferred from homology"/>
<keyword evidence="11 12" id="KW-0961">Cell wall biogenesis/degradation</keyword>
<dbReference type="InterPro" id="IPR035911">
    <property type="entry name" value="MurE/MurF_N"/>
</dbReference>
<evidence type="ECO:0000256" key="1">
    <source>
        <dbReference type="ARBA" id="ARBA00004752"/>
    </source>
</evidence>
<dbReference type="InterPro" id="IPR000713">
    <property type="entry name" value="Mur_ligase_N"/>
</dbReference>
<dbReference type="GO" id="GO:0005737">
    <property type="term" value="C:cytoplasm"/>
    <property type="evidence" value="ECO:0007669"/>
    <property type="project" value="UniProtKB-SubCell"/>
</dbReference>
<feature type="binding site" evidence="12">
    <location>
        <position position="239"/>
    </location>
    <ligand>
        <name>UDP-N-acetyl-alpha-D-muramoyl-L-alanyl-D-glutamate</name>
        <dbReference type="ChEBI" id="CHEBI:83900"/>
    </ligand>
</feature>
<dbReference type="Pfam" id="PF08245">
    <property type="entry name" value="Mur_ligase_M"/>
    <property type="match status" value="1"/>
</dbReference>
<sequence length="563" mass="63271">MKEPAYAKYNGIAGAESSMKQTEKLLQGLTYRCVRGKLPREVTQVAYDSRNVEPGGIFVCIRGSRQDGHQFIRESVRRGASVILTEAATDFKQESYTVESWERKTVRRKECVSRLDENLREIPDMQEVCVLETPDTRIALAAISRQWFDNPQKELCILGVTGTKGKTTTVWMIWKMLVAAGYEAGLIGTIEVCYGSWQQESEYTTPESYELYEILRKMADGGCKYVVMEVSSQALKLHRVEGIVFDTAVFTNLRADHIGAGEHADFAEYMDCKRQLFRRCRCGVFNQDDDYWQEMWRESGCQAVTYGFSGQSDYCALAPQLLRGSSRLGVRYELTVHDAGQAGMTKGTSFTESGEGVTEKKPEEQKKRIVVNAPGRFSVYNSLAAIAVAEHYQVPWNVMEQVLHTLQVPGRIEMLSVSPRFIVLVDYAHNAMALEALLTTLQDYHPGRIICIFGCGGNRSAERRFQMGEVAGRLADLVVVTTDNPRDEDPEKIVDEICRGLDVTKGKYGRIPDRGDAIAYGISHAKPGDIVVIAGKGHEKYQEICGQKFPMDDRQLAMKCKVW</sequence>
<name>U2RF89_EUBRA</name>
<protein>
    <recommendedName>
        <fullName evidence="12">UDP-N-acetylmuramoyl-L-alanyl-D-glutamate--2,6-diaminopimelate ligase</fullName>
        <ecNumber evidence="12">6.3.2.13</ecNumber>
    </recommendedName>
    <alternativeName>
        <fullName evidence="12">Meso-A2pm-adding enzyme</fullName>
    </alternativeName>
    <alternativeName>
        <fullName evidence="12">Meso-diaminopimelate-adding enzyme</fullName>
    </alternativeName>
    <alternativeName>
        <fullName evidence="12">UDP-MurNAc-L-Ala-D-Glu:meso-diaminopimelate ligase</fullName>
    </alternativeName>
    <alternativeName>
        <fullName evidence="12">UDP-MurNAc-tripeptide synthetase</fullName>
    </alternativeName>
    <alternativeName>
        <fullName evidence="12">UDP-N-acetylmuramyl-tripeptide synthetase</fullName>
    </alternativeName>
</protein>
<evidence type="ECO:0000313" key="17">
    <source>
        <dbReference type="EMBL" id="ERK49407.1"/>
    </source>
</evidence>
<comment type="subcellular location">
    <subcellularLocation>
        <location evidence="12 13">Cytoplasm</location>
    </subcellularLocation>
</comment>
<reference evidence="17 18" key="1">
    <citation type="submission" date="2013-06" db="EMBL/GenBank/DDBJ databases">
        <authorList>
            <person name="Weinstock G."/>
            <person name="Sodergren E."/>
            <person name="Lobos E.A."/>
            <person name="Fulton L."/>
            <person name="Fulton R."/>
            <person name="Courtney L."/>
            <person name="Fronick C."/>
            <person name="O'Laughlin M."/>
            <person name="Godfrey J."/>
            <person name="Wilson R.M."/>
            <person name="Miner T."/>
            <person name="Farmer C."/>
            <person name="Delehaunty K."/>
            <person name="Cordes M."/>
            <person name="Minx P."/>
            <person name="Tomlinson C."/>
            <person name="Chen J."/>
            <person name="Wollam A."/>
            <person name="Pepin K.H."/>
            <person name="Bhonagiri V."/>
            <person name="Zhang X."/>
            <person name="Warren W."/>
            <person name="Mitreva M."/>
            <person name="Mardis E.R."/>
            <person name="Wilson R.K."/>
        </authorList>
    </citation>
    <scope>NUCLEOTIDE SEQUENCE [LARGE SCALE GENOMIC DNA]</scope>
    <source>
        <strain evidence="17 18">ATCC 29099</strain>
    </source>
</reference>
<keyword evidence="6 12" id="KW-0547">Nucleotide-binding</keyword>
<dbReference type="PANTHER" id="PTHR23135">
    <property type="entry name" value="MUR LIGASE FAMILY MEMBER"/>
    <property type="match status" value="1"/>
</dbReference>
<dbReference type="eggNOG" id="COG0769">
    <property type="taxonomic scope" value="Bacteria"/>
</dbReference>
<feature type="domain" description="Mur ligase central" evidence="16">
    <location>
        <begin position="160"/>
        <end position="389"/>
    </location>
</feature>
<feature type="binding site" evidence="12">
    <location>
        <position position="539"/>
    </location>
    <ligand>
        <name>meso-2,6-diaminopimelate</name>
        <dbReference type="ChEBI" id="CHEBI:57791"/>
    </ligand>
</feature>
<dbReference type="InterPro" id="IPR013221">
    <property type="entry name" value="Mur_ligase_cen"/>
</dbReference>
<keyword evidence="10 12" id="KW-0131">Cell cycle</keyword>
<comment type="cofactor">
    <cofactor evidence="12">
        <name>Mg(2+)</name>
        <dbReference type="ChEBI" id="CHEBI:18420"/>
    </cofactor>
</comment>
<dbReference type="GO" id="GO:0008360">
    <property type="term" value="P:regulation of cell shape"/>
    <property type="evidence" value="ECO:0007669"/>
    <property type="project" value="UniProtKB-KW"/>
</dbReference>
<comment type="caution">
    <text evidence="12">Lacks conserved residue(s) required for the propagation of feature annotation.</text>
</comment>
<dbReference type="PROSITE" id="PS01011">
    <property type="entry name" value="FOLYLPOLYGLU_SYNT_1"/>
    <property type="match status" value="1"/>
</dbReference>
<dbReference type="GO" id="GO:0005524">
    <property type="term" value="F:ATP binding"/>
    <property type="evidence" value="ECO:0007669"/>
    <property type="project" value="UniProtKB-UniRule"/>
</dbReference>
<evidence type="ECO:0000256" key="11">
    <source>
        <dbReference type="ARBA" id="ARBA00023316"/>
    </source>
</evidence>
<evidence type="ECO:0000256" key="10">
    <source>
        <dbReference type="ARBA" id="ARBA00023306"/>
    </source>
</evidence>
<dbReference type="Proteomes" id="UP000016608">
    <property type="component" value="Unassembled WGS sequence"/>
</dbReference>
<comment type="caution">
    <text evidence="17">The sequence shown here is derived from an EMBL/GenBank/DDBJ whole genome shotgun (WGS) entry which is preliminary data.</text>
</comment>
<evidence type="ECO:0000256" key="13">
    <source>
        <dbReference type="RuleBase" id="RU004135"/>
    </source>
</evidence>
<comment type="catalytic activity">
    <reaction evidence="12">
        <text>UDP-N-acetyl-alpha-D-muramoyl-L-alanyl-D-glutamate + meso-2,6-diaminopimelate + ATP = UDP-N-acetyl-alpha-D-muramoyl-L-alanyl-gamma-D-glutamyl-meso-2,6-diaminopimelate + ADP + phosphate + H(+)</text>
        <dbReference type="Rhea" id="RHEA:23676"/>
        <dbReference type="ChEBI" id="CHEBI:15378"/>
        <dbReference type="ChEBI" id="CHEBI:30616"/>
        <dbReference type="ChEBI" id="CHEBI:43474"/>
        <dbReference type="ChEBI" id="CHEBI:57791"/>
        <dbReference type="ChEBI" id="CHEBI:83900"/>
        <dbReference type="ChEBI" id="CHEBI:83905"/>
        <dbReference type="ChEBI" id="CHEBI:456216"/>
        <dbReference type="EC" id="6.3.2.13"/>
    </reaction>
</comment>
<feature type="binding site" evidence="12">
    <location>
        <begin position="204"/>
        <end position="205"/>
    </location>
    <ligand>
        <name>UDP-N-acetyl-alpha-D-muramoyl-L-alanyl-D-glutamate</name>
        <dbReference type="ChEBI" id="CHEBI:83900"/>
    </ligand>
</feature>
<evidence type="ECO:0000256" key="7">
    <source>
        <dbReference type="ARBA" id="ARBA00022840"/>
    </source>
</evidence>
<dbReference type="GO" id="GO:0000287">
    <property type="term" value="F:magnesium ion binding"/>
    <property type="evidence" value="ECO:0007669"/>
    <property type="project" value="UniProtKB-UniRule"/>
</dbReference>
<dbReference type="GO" id="GO:0008765">
    <property type="term" value="F:UDP-N-acetylmuramoylalanyl-D-glutamate-2,6-diaminopimelate ligase activity"/>
    <property type="evidence" value="ECO:0007669"/>
    <property type="project" value="UniProtKB-UniRule"/>
</dbReference>
<dbReference type="Pfam" id="PF01225">
    <property type="entry name" value="Mur_ligase"/>
    <property type="match status" value="1"/>
</dbReference>
<accession>U2RF89</accession>
<dbReference type="PATRIC" id="fig|1256908.3.peg.1014"/>
<dbReference type="GO" id="GO:0051301">
    <property type="term" value="P:cell division"/>
    <property type="evidence" value="ECO:0007669"/>
    <property type="project" value="UniProtKB-KW"/>
</dbReference>
<feature type="binding site" evidence="12">
    <location>
        <begin position="162"/>
        <end position="168"/>
    </location>
    <ligand>
        <name>ATP</name>
        <dbReference type="ChEBI" id="CHEBI:30616"/>
    </ligand>
</feature>
<evidence type="ECO:0000256" key="8">
    <source>
        <dbReference type="ARBA" id="ARBA00022960"/>
    </source>
</evidence>
<evidence type="ECO:0000256" key="9">
    <source>
        <dbReference type="ARBA" id="ARBA00022984"/>
    </source>
</evidence>
<feature type="short sequence motif" description="Meso-diaminopimelate recognition motif" evidence="12">
    <location>
        <begin position="483"/>
        <end position="486"/>
    </location>
</feature>
<evidence type="ECO:0000256" key="5">
    <source>
        <dbReference type="ARBA" id="ARBA00022618"/>
    </source>
</evidence>
<feature type="domain" description="Mur ligase N-terminal catalytic" evidence="14">
    <location>
        <begin position="42"/>
        <end position="98"/>
    </location>
</feature>
<dbReference type="EMBL" id="AWVJ01000069">
    <property type="protein sequence ID" value="ERK49407.1"/>
    <property type="molecule type" value="Genomic_DNA"/>
</dbReference>
<comment type="function">
    <text evidence="12">Catalyzes the addition of meso-diaminopimelic acid to the nucleotide precursor UDP-N-acetylmuramoyl-L-alanyl-D-glutamate (UMAG) in the biosynthesis of bacterial cell-wall peptidoglycan.</text>
</comment>
<dbReference type="GO" id="GO:0004326">
    <property type="term" value="F:tetrahydrofolylpolyglutamate synthase activity"/>
    <property type="evidence" value="ECO:0007669"/>
    <property type="project" value="InterPro"/>
</dbReference>
<organism evidence="17 18">
    <name type="scientific">Eubacterium ramulus ATCC 29099</name>
    <dbReference type="NCBI Taxonomy" id="1256908"/>
    <lineage>
        <taxon>Bacteria</taxon>
        <taxon>Bacillati</taxon>
        <taxon>Bacillota</taxon>
        <taxon>Clostridia</taxon>
        <taxon>Eubacteriales</taxon>
        <taxon>Eubacteriaceae</taxon>
        <taxon>Eubacterium</taxon>
    </lineage>
</organism>
<evidence type="ECO:0000256" key="3">
    <source>
        <dbReference type="ARBA" id="ARBA00022490"/>
    </source>
</evidence>
<dbReference type="Gene3D" id="3.40.1390.10">
    <property type="entry name" value="MurE/MurF, N-terminal domain"/>
    <property type="match status" value="1"/>
</dbReference>
<keyword evidence="12" id="KW-0460">Magnesium</keyword>
<keyword evidence="3 12" id="KW-0963">Cytoplasm</keyword>
<dbReference type="SUPFAM" id="SSF63418">
    <property type="entry name" value="MurE/MurF N-terminal domain"/>
    <property type="match status" value="1"/>
</dbReference>
<gene>
    <name evidence="12" type="primary">murE</name>
    <name evidence="17" type="ORF">HMPREF0373_01104</name>
</gene>
<dbReference type="HAMAP" id="MF_00208">
    <property type="entry name" value="MurE"/>
    <property type="match status" value="1"/>
</dbReference>
<keyword evidence="5 12" id="KW-0132">Cell division</keyword>
<dbReference type="UniPathway" id="UPA00219"/>
<dbReference type="Pfam" id="PF02875">
    <property type="entry name" value="Mur_ligase_C"/>
    <property type="match status" value="1"/>
</dbReference>
<feature type="binding site" evidence="12">
    <location>
        <begin position="483"/>
        <end position="486"/>
    </location>
    <ligand>
        <name>meso-2,6-diaminopimelate</name>
        <dbReference type="ChEBI" id="CHEBI:57791"/>
    </ligand>
</feature>
<dbReference type="GO" id="GO:0071555">
    <property type="term" value="P:cell wall organization"/>
    <property type="evidence" value="ECO:0007669"/>
    <property type="project" value="UniProtKB-KW"/>
</dbReference>
<keyword evidence="9 12" id="KW-0573">Peptidoglycan synthesis</keyword>
<keyword evidence="4 12" id="KW-0436">Ligase</keyword>
<evidence type="ECO:0000313" key="18">
    <source>
        <dbReference type="Proteomes" id="UP000016608"/>
    </source>
</evidence>
<dbReference type="InterPro" id="IPR036565">
    <property type="entry name" value="Mur-like_cat_sf"/>
</dbReference>
<evidence type="ECO:0000259" key="15">
    <source>
        <dbReference type="Pfam" id="PF02875"/>
    </source>
</evidence>